<evidence type="ECO:0000313" key="1">
    <source>
        <dbReference type="EMBL" id="ACF80035.1"/>
    </source>
</evidence>
<reference evidence="1" key="1">
    <citation type="journal article" date="2009" name="PLoS Genet.">
        <title>Sequencing, mapping, and analysis of 27,455 maize full-length cDNAs.</title>
        <authorList>
            <person name="Soderlund C."/>
            <person name="Descour A."/>
            <person name="Kudrna D."/>
            <person name="Bomhoff M."/>
            <person name="Boyd L."/>
            <person name="Currie J."/>
            <person name="Angelova A."/>
            <person name="Collura K."/>
            <person name="Wissotski M."/>
            <person name="Ashley E."/>
            <person name="Morrow D."/>
            <person name="Fernandes J."/>
            <person name="Walbot V."/>
            <person name="Yu Y."/>
        </authorList>
    </citation>
    <scope>NUCLEOTIDE SEQUENCE</scope>
    <source>
        <strain evidence="1">B73</strain>
    </source>
</reference>
<dbReference type="AlphaFoldDB" id="B4FD42"/>
<organism evidence="1">
    <name type="scientific">Zea mays</name>
    <name type="common">Maize</name>
    <dbReference type="NCBI Taxonomy" id="4577"/>
    <lineage>
        <taxon>Eukaryota</taxon>
        <taxon>Viridiplantae</taxon>
        <taxon>Streptophyta</taxon>
        <taxon>Embryophyta</taxon>
        <taxon>Tracheophyta</taxon>
        <taxon>Spermatophyta</taxon>
        <taxon>Magnoliopsida</taxon>
        <taxon>Liliopsida</taxon>
        <taxon>Poales</taxon>
        <taxon>Poaceae</taxon>
        <taxon>PACMAD clade</taxon>
        <taxon>Panicoideae</taxon>
        <taxon>Andropogonodae</taxon>
        <taxon>Andropogoneae</taxon>
        <taxon>Tripsacinae</taxon>
        <taxon>Zea</taxon>
    </lineage>
</organism>
<accession>B4FD42</accession>
<name>B4FD42_MAIZE</name>
<dbReference type="EMBL" id="BT035030">
    <property type="protein sequence ID" value="ACF80035.1"/>
    <property type="molecule type" value="mRNA"/>
</dbReference>
<protein>
    <submittedName>
        <fullName evidence="1">Uncharacterized protein</fullName>
    </submittedName>
</protein>
<sequence length="181" mass="20315">MIPVQVYSRSYKPAVYKGAHRMGLPAHGPERPALLNGWRRGATARPGSVWWLFIRRALARRRREAHVGVLVLRDDAVDEPVHGGVPGEDDEEGALHGDEEQREALVAAALLPPLHGDSAVPPVLLARQHRRVIHSFVRVMIFRCVVEKKQSEDGLTSLCPSILCVLEEPWMWCCIAWELLL</sequence>
<proteinExistence type="evidence at transcript level"/>